<evidence type="ECO:0000313" key="3">
    <source>
        <dbReference type="Proteomes" id="UP001500443"/>
    </source>
</evidence>
<evidence type="ECO:0000256" key="1">
    <source>
        <dbReference type="SAM" id="SignalP"/>
    </source>
</evidence>
<sequence>MARTRTARVLAAAASLPLAVALFGGVAHADNGITGQLGGVGGLNLGNSAQTQQVHSGLGTNESNTANVQGLGNYVNQSDTVVVFTNLW</sequence>
<evidence type="ECO:0000313" key="2">
    <source>
        <dbReference type="EMBL" id="GAA1505230.1"/>
    </source>
</evidence>
<dbReference type="EMBL" id="BAAAPF010000374">
    <property type="protein sequence ID" value="GAA1505230.1"/>
    <property type="molecule type" value="Genomic_DNA"/>
</dbReference>
<dbReference type="RefSeq" id="WP_344294660.1">
    <property type="nucleotide sequence ID" value="NZ_BAAAPF010000374.1"/>
</dbReference>
<reference evidence="2 3" key="1">
    <citation type="journal article" date="2019" name="Int. J. Syst. Evol. Microbiol.">
        <title>The Global Catalogue of Microorganisms (GCM) 10K type strain sequencing project: providing services to taxonomists for standard genome sequencing and annotation.</title>
        <authorList>
            <consortium name="The Broad Institute Genomics Platform"/>
            <consortium name="The Broad Institute Genome Sequencing Center for Infectious Disease"/>
            <person name="Wu L."/>
            <person name="Ma J."/>
        </authorList>
    </citation>
    <scope>NUCLEOTIDE SEQUENCE [LARGE SCALE GENOMIC DNA]</scope>
    <source>
        <strain evidence="2 3">JCM 15481</strain>
    </source>
</reference>
<gene>
    <name evidence="2" type="ORF">GCM10009802_61640</name>
</gene>
<comment type="caution">
    <text evidence="2">The sequence shown here is derived from an EMBL/GenBank/DDBJ whole genome shotgun (WGS) entry which is preliminary data.</text>
</comment>
<proteinExistence type="predicted"/>
<protein>
    <recommendedName>
        <fullName evidence="4">Secreted protein</fullName>
    </recommendedName>
</protein>
<dbReference type="Proteomes" id="UP001500443">
    <property type="component" value="Unassembled WGS sequence"/>
</dbReference>
<organism evidence="2 3">
    <name type="scientific">Streptomyces synnematoformans</name>
    <dbReference type="NCBI Taxonomy" id="415721"/>
    <lineage>
        <taxon>Bacteria</taxon>
        <taxon>Bacillati</taxon>
        <taxon>Actinomycetota</taxon>
        <taxon>Actinomycetes</taxon>
        <taxon>Kitasatosporales</taxon>
        <taxon>Streptomycetaceae</taxon>
        <taxon>Streptomyces</taxon>
    </lineage>
</organism>
<name>A0ABN1ZVD5_9ACTN</name>
<keyword evidence="3" id="KW-1185">Reference proteome</keyword>
<feature type="signal peptide" evidence="1">
    <location>
        <begin position="1"/>
        <end position="29"/>
    </location>
</feature>
<feature type="chain" id="PRO_5046924111" description="Secreted protein" evidence="1">
    <location>
        <begin position="30"/>
        <end position="88"/>
    </location>
</feature>
<keyword evidence="1" id="KW-0732">Signal</keyword>
<evidence type="ECO:0008006" key="4">
    <source>
        <dbReference type="Google" id="ProtNLM"/>
    </source>
</evidence>
<accession>A0ABN1ZVD5</accession>